<protein>
    <submittedName>
        <fullName evidence="1">Uncharacterized protein</fullName>
    </submittedName>
</protein>
<proteinExistence type="predicted"/>
<name>A0AAU7VHK2_9FIRM</name>
<reference evidence="1" key="1">
    <citation type="journal article" date="2013" name="Extremophiles">
        <title>Proteinivorax tanatarense gen. nov., sp. nov., an anaerobic, haloalkaliphilic, proteolytic bacterium isolated from a decaying algal bloom, and proposal of Proteinivoraceae fam. nov.</title>
        <authorList>
            <person name="Kevbrin V."/>
            <person name="Boltyanskaya Y."/>
            <person name="Zhilina T."/>
            <person name="Kolganova T."/>
            <person name="Lavrentjeva E."/>
            <person name="Kuznetsov B."/>
        </authorList>
    </citation>
    <scope>NUCLEOTIDE SEQUENCE</scope>
    <source>
        <strain evidence="1">Z-910T</strain>
    </source>
</reference>
<dbReference type="AlphaFoldDB" id="A0AAU7VHK2"/>
<accession>A0AAU7VHK2</accession>
<evidence type="ECO:0000313" key="1">
    <source>
        <dbReference type="EMBL" id="XBX73593.1"/>
    </source>
</evidence>
<gene>
    <name evidence="1" type="ORF">PRVXT_001584</name>
</gene>
<reference evidence="1" key="2">
    <citation type="submission" date="2024-06" db="EMBL/GenBank/DDBJ databases">
        <authorList>
            <person name="Petrova K.O."/>
            <person name="Toshchakov S.V."/>
            <person name="Boltjanskaja Y.V."/>
            <person name="Kevbrin V."/>
        </authorList>
    </citation>
    <scope>NUCLEOTIDE SEQUENCE</scope>
    <source>
        <strain evidence="1">Z-910T</strain>
    </source>
</reference>
<sequence length="118" mass="13724">MIFEPLLDHIIDNDLICDIYTQTAYLKNAQIKEYEVSDKKLILRTNSADEVYAKLDDIKVIGFDAMGNEARKRTEMVECLNKLRAVRIFQAHFQKESKSTDESKLILFGIREKNIEIP</sequence>
<dbReference type="EMBL" id="CP158367">
    <property type="protein sequence ID" value="XBX73593.1"/>
    <property type="molecule type" value="Genomic_DNA"/>
</dbReference>
<dbReference type="RefSeq" id="WP_350342355.1">
    <property type="nucleotide sequence ID" value="NZ_CP158367.1"/>
</dbReference>
<organism evidence="1">
    <name type="scientific">Proteinivorax tanatarense</name>
    <dbReference type="NCBI Taxonomy" id="1260629"/>
    <lineage>
        <taxon>Bacteria</taxon>
        <taxon>Bacillati</taxon>
        <taxon>Bacillota</taxon>
        <taxon>Clostridia</taxon>
        <taxon>Eubacteriales</taxon>
        <taxon>Proteinivoracaceae</taxon>
        <taxon>Proteinivorax</taxon>
    </lineage>
</organism>